<feature type="compositionally biased region" description="Basic and acidic residues" evidence="1">
    <location>
        <begin position="334"/>
        <end position="346"/>
    </location>
</feature>
<proteinExistence type="predicted"/>
<sequence>MAKRPSASRVASEPSPKRDFELCKVLFGAVVSQILYSRRALPPECFQLLPTSEIVSRSFADIVASGPSIRTHDKELLRDQAHTLFFRQGGDYELNRFLGILQEDIFTLIENEALVKFRISFLRTKAWGEKCLVEYHTITCKYEPNGVYVLDVWRAGTGKQHIATTDSQLWNLGDYLSRLPPWTEPMHWTLAFHATERPDDPPIGVWKFDRSDFDDANLDLQQRDAFVYARVARLEIMPLPLGGTDEVTPETGHDLEPEVRGHEERSTKRPKTSTAGRTGKRQKKTRNSLKGVMQSRASEAARLSPPTTAASSRNVSKNTTVEKAYEEELVNPNKGKEFSHGAESERNLALKKSLGMKRKPKRPVQLFEYATSSLPPTQIIGESQPLSQSAHRWKGGQSHNSDNGEAEEELQVPRSPSFDPLPLLDGISLTTDAVSATQDSPRVGLPQLPWSHPRFETSTDGVRGLLRLSPSSTVAGSKSKGLSQWEPRASPPGNLLGITASDDQSHDDATSDAPLTVSPRASKNRNGERGISYSFEPSTVARRTSLFHGLSCSSGGEEE</sequence>
<gene>
    <name evidence="2" type="ORF">N658DRAFT_569007</name>
</gene>
<feature type="compositionally biased region" description="Polar residues" evidence="1">
    <location>
        <begin position="376"/>
        <end position="390"/>
    </location>
</feature>
<keyword evidence="3" id="KW-1185">Reference proteome</keyword>
<dbReference type="Gene3D" id="3.30.900.10">
    <property type="entry name" value="HORMA domain"/>
    <property type="match status" value="1"/>
</dbReference>
<comment type="caution">
    <text evidence="2">The sequence shown here is derived from an EMBL/GenBank/DDBJ whole genome shotgun (WGS) entry which is preliminary data.</text>
</comment>
<name>A0AAN6PU69_9PEZI</name>
<dbReference type="Proteomes" id="UP001305647">
    <property type="component" value="Unassembled WGS sequence"/>
</dbReference>
<feature type="compositionally biased region" description="Basic residues" evidence="1">
    <location>
        <begin position="278"/>
        <end position="287"/>
    </location>
</feature>
<reference evidence="2" key="2">
    <citation type="submission" date="2023-05" db="EMBL/GenBank/DDBJ databases">
        <authorList>
            <consortium name="Lawrence Berkeley National Laboratory"/>
            <person name="Steindorff A."/>
            <person name="Hensen N."/>
            <person name="Bonometti L."/>
            <person name="Westerberg I."/>
            <person name="Brannstrom I.O."/>
            <person name="Guillou S."/>
            <person name="Cros-Aarteil S."/>
            <person name="Calhoun S."/>
            <person name="Haridas S."/>
            <person name="Kuo A."/>
            <person name="Mondo S."/>
            <person name="Pangilinan J."/>
            <person name="Riley R."/>
            <person name="Labutti K."/>
            <person name="Andreopoulos B."/>
            <person name="Lipzen A."/>
            <person name="Chen C."/>
            <person name="Yanf M."/>
            <person name="Daum C."/>
            <person name="Ng V."/>
            <person name="Clum A."/>
            <person name="Ohm R."/>
            <person name="Martin F."/>
            <person name="Silar P."/>
            <person name="Natvig D."/>
            <person name="Lalanne C."/>
            <person name="Gautier V."/>
            <person name="Ament-Velasquez S.L."/>
            <person name="Kruys A."/>
            <person name="Hutchinson M.I."/>
            <person name="Powell A.J."/>
            <person name="Barry K."/>
            <person name="Miller A.N."/>
            <person name="Grigoriev I.V."/>
            <person name="Debuchy R."/>
            <person name="Gladieux P."/>
            <person name="Thoren M.H."/>
            <person name="Johannesson H."/>
        </authorList>
    </citation>
    <scope>NUCLEOTIDE SEQUENCE</scope>
    <source>
        <strain evidence="2">CBS 757.83</strain>
    </source>
</reference>
<feature type="region of interest" description="Disordered" evidence="1">
    <location>
        <begin position="438"/>
        <end position="536"/>
    </location>
</feature>
<evidence type="ECO:0000313" key="2">
    <source>
        <dbReference type="EMBL" id="KAK4098010.1"/>
    </source>
</evidence>
<reference evidence="2" key="1">
    <citation type="journal article" date="2023" name="Mol. Phylogenet. Evol.">
        <title>Genome-scale phylogeny and comparative genomics of the fungal order Sordariales.</title>
        <authorList>
            <person name="Hensen N."/>
            <person name="Bonometti L."/>
            <person name="Westerberg I."/>
            <person name="Brannstrom I.O."/>
            <person name="Guillou S."/>
            <person name="Cros-Aarteil S."/>
            <person name="Calhoun S."/>
            <person name="Haridas S."/>
            <person name="Kuo A."/>
            <person name="Mondo S."/>
            <person name="Pangilinan J."/>
            <person name="Riley R."/>
            <person name="LaButti K."/>
            <person name="Andreopoulos B."/>
            <person name="Lipzen A."/>
            <person name="Chen C."/>
            <person name="Yan M."/>
            <person name="Daum C."/>
            <person name="Ng V."/>
            <person name="Clum A."/>
            <person name="Steindorff A."/>
            <person name="Ohm R.A."/>
            <person name="Martin F."/>
            <person name="Silar P."/>
            <person name="Natvig D.O."/>
            <person name="Lalanne C."/>
            <person name="Gautier V."/>
            <person name="Ament-Velasquez S.L."/>
            <person name="Kruys A."/>
            <person name="Hutchinson M.I."/>
            <person name="Powell A.J."/>
            <person name="Barry K."/>
            <person name="Miller A.N."/>
            <person name="Grigoriev I.V."/>
            <person name="Debuchy R."/>
            <person name="Gladieux P."/>
            <person name="Hiltunen Thoren M."/>
            <person name="Johannesson H."/>
        </authorList>
    </citation>
    <scope>NUCLEOTIDE SEQUENCE</scope>
    <source>
        <strain evidence="2">CBS 757.83</strain>
    </source>
</reference>
<feature type="region of interest" description="Disordered" evidence="1">
    <location>
        <begin position="241"/>
        <end position="346"/>
    </location>
</feature>
<feature type="compositionally biased region" description="Basic and acidic residues" evidence="1">
    <location>
        <begin position="251"/>
        <end position="267"/>
    </location>
</feature>
<evidence type="ECO:0000256" key="1">
    <source>
        <dbReference type="SAM" id="MobiDB-lite"/>
    </source>
</evidence>
<dbReference type="InterPro" id="IPR036570">
    <property type="entry name" value="HORMA_dom_sf"/>
</dbReference>
<dbReference type="EMBL" id="MU863664">
    <property type="protein sequence ID" value="KAK4098010.1"/>
    <property type="molecule type" value="Genomic_DNA"/>
</dbReference>
<feature type="region of interest" description="Disordered" evidence="1">
    <location>
        <begin position="376"/>
        <end position="419"/>
    </location>
</feature>
<dbReference type="AlphaFoldDB" id="A0AAN6PU69"/>
<accession>A0AAN6PU69</accession>
<feature type="compositionally biased region" description="Polar residues" evidence="1">
    <location>
        <begin position="305"/>
        <end position="321"/>
    </location>
</feature>
<evidence type="ECO:0000313" key="3">
    <source>
        <dbReference type="Proteomes" id="UP001305647"/>
    </source>
</evidence>
<feature type="compositionally biased region" description="Polar residues" evidence="1">
    <location>
        <begin position="469"/>
        <end position="482"/>
    </location>
</feature>
<organism evidence="2 3">
    <name type="scientific">Parathielavia hyrcaniae</name>
    <dbReference type="NCBI Taxonomy" id="113614"/>
    <lineage>
        <taxon>Eukaryota</taxon>
        <taxon>Fungi</taxon>
        <taxon>Dikarya</taxon>
        <taxon>Ascomycota</taxon>
        <taxon>Pezizomycotina</taxon>
        <taxon>Sordariomycetes</taxon>
        <taxon>Sordariomycetidae</taxon>
        <taxon>Sordariales</taxon>
        <taxon>Chaetomiaceae</taxon>
        <taxon>Parathielavia</taxon>
    </lineage>
</organism>
<protein>
    <submittedName>
        <fullName evidence="2">Uncharacterized protein</fullName>
    </submittedName>
</protein>